<evidence type="ECO:0000313" key="2">
    <source>
        <dbReference type="Proteomes" id="UP001637994"/>
    </source>
</evidence>
<accession>A0ABW9MC06</accession>
<evidence type="ECO:0000313" key="1">
    <source>
        <dbReference type="EMBL" id="MFO3666403.1"/>
    </source>
</evidence>
<dbReference type="RefSeq" id="WP_106460618.1">
    <property type="nucleotide sequence ID" value="NZ_JBGMEF010000006.1"/>
</dbReference>
<proteinExistence type="predicted"/>
<name>A0ABW9MC06_9FIRM</name>
<keyword evidence="2" id="KW-1185">Reference proteome</keyword>
<reference evidence="1 2" key="1">
    <citation type="journal article" date="2025" name="Anaerobe">
        <title>Description of Anaerococcus kampingiae sp. nov., Anaerococcus groningensis sp. nov., Anaerococcus martiniensis sp. nov., and Anaerococcus cruorum sp. nov., isolated from human clinical specimens.</title>
        <authorList>
            <person name="Boiten K.E."/>
            <person name="Meijer J."/>
            <person name="van Wezel E.M."/>
            <person name="Veloo A.C.M."/>
        </authorList>
    </citation>
    <scope>NUCLEOTIDE SEQUENCE [LARGE SCALE GENOMIC DNA]</scope>
    <source>
        <strain evidence="1 2">ENR0874</strain>
    </source>
</reference>
<gene>
    <name evidence="1" type="ORF">ACCQ42_01260</name>
</gene>
<comment type="caution">
    <text evidence="1">The sequence shown here is derived from an EMBL/GenBank/DDBJ whole genome shotgun (WGS) entry which is preliminary data.</text>
</comment>
<dbReference type="EMBL" id="JBGMEF010000006">
    <property type="protein sequence ID" value="MFO3666403.1"/>
    <property type="molecule type" value="Genomic_DNA"/>
</dbReference>
<protein>
    <submittedName>
        <fullName evidence="1">Uncharacterized protein</fullName>
    </submittedName>
</protein>
<organism evidence="1 2">
    <name type="scientific">Anaerococcus kampingae</name>
    <dbReference type="NCBI Taxonomy" id="3115614"/>
    <lineage>
        <taxon>Bacteria</taxon>
        <taxon>Bacillati</taxon>
        <taxon>Bacillota</taxon>
        <taxon>Tissierellia</taxon>
        <taxon>Tissierellales</taxon>
        <taxon>Peptoniphilaceae</taxon>
        <taxon>Anaerococcus</taxon>
    </lineage>
</organism>
<dbReference type="Proteomes" id="UP001637994">
    <property type="component" value="Unassembled WGS sequence"/>
</dbReference>
<sequence length="203" mass="23457">MKIYENYPEILNIKAKVLDKRFKNNISQVIVDKNIFMADDNELINDYKSLDDKEIIEVKENRGKLLISVDGKISEEEVVLEVDKNLRYRNLSYNTAYILFQIFLEGFYGKIKTNLFLNEDEAYISLINYRDDIDPELFDEMINYAIDSSLPINSQAGITEVTGLGTVINSNICFNNTYKIIKFKVLDVHKDGKNTIISFLAGR</sequence>